<evidence type="ECO:0000313" key="2">
    <source>
        <dbReference type="Proteomes" id="UP000777935"/>
    </source>
</evidence>
<keyword evidence="2" id="KW-1185">Reference proteome</keyword>
<dbReference type="RefSeq" id="WP_174134517.1">
    <property type="nucleotide sequence ID" value="NZ_JABUFE010000001.1"/>
</dbReference>
<accession>A0ABX2IKJ2</accession>
<proteinExistence type="predicted"/>
<protein>
    <submittedName>
        <fullName evidence="1">Uncharacterized protein</fullName>
    </submittedName>
</protein>
<dbReference type="Proteomes" id="UP000777935">
    <property type="component" value="Unassembled WGS sequence"/>
</dbReference>
<evidence type="ECO:0000313" key="1">
    <source>
        <dbReference type="EMBL" id="NSX53402.1"/>
    </source>
</evidence>
<dbReference type="EMBL" id="JABUFE010000001">
    <property type="protein sequence ID" value="NSX53402.1"/>
    <property type="molecule type" value="Genomic_DNA"/>
</dbReference>
<gene>
    <name evidence="1" type="ORF">HRQ87_01150</name>
</gene>
<comment type="caution">
    <text evidence="1">The sequence shown here is derived from an EMBL/GenBank/DDBJ whole genome shotgun (WGS) entry which is preliminary data.</text>
</comment>
<sequence>MQDGQFPPSPTEIIAALDTPNTEREYYRSEDCDVGATCGGQGLFIPLSKMG</sequence>
<organism evidence="1 2">
    <name type="scientific">Parasulfitobacter algicola</name>
    <dbReference type="NCBI Taxonomy" id="2614809"/>
    <lineage>
        <taxon>Bacteria</taxon>
        <taxon>Pseudomonadati</taxon>
        <taxon>Pseudomonadota</taxon>
        <taxon>Alphaproteobacteria</taxon>
        <taxon>Rhodobacterales</taxon>
        <taxon>Roseobacteraceae</taxon>
        <taxon>Parasulfitobacter</taxon>
    </lineage>
</organism>
<name>A0ABX2IKJ2_9RHOB</name>
<reference evidence="1 2" key="1">
    <citation type="submission" date="2020-06" db="EMBL/GenBank/DDBJ databases">
        <title>Sulfitobacter algicola sp. nov., isolated from green algae.</title>
        <authorList>
            <person name="Wang C."/>
        </authorList>
    </citation>
    <scope>NUCLEOTIDE SEQUENCE [LARGE SCALE GENOMIC DNA]</scope>
    <source>
        <strain evidence="1 2">1151</strain>
    </source>
</reference>